<name>A0A644TL47_9ZZZZ</name>
<gene>
    <name evidence="1" type="ORF">SDC9_12787</name>
</gene>
<reference evidence="1" key="1">
    <citation type="submission" date="2019-08" db="EMBL/GenBank/DDBJ databases">
        <authorList>
            <person name="Kucharzyk K."/>
            <person name="Murdoch R.W."/>
            <person name="Higgins S."/>
            <person name="Loffler F."/>
        </authorList>
    </citation>
    <scope>NUCLEOTIDE SEQUENCE</scope>
</reference>
<proteinExistence type="predicted"/>
<sequence>MDEQNALAGFIEILERRYDLKVVDSHYIKIDDKYDTYNMMLDLKLPESMMNKLKIKYPEMDAANHVAWSFFKDRVRFYAEVGNNILLLLDTLK</sequence>
<comment type="caution">
    <text evidence="1">The sequence shown here is derived from an EMBL/GenBank/DDBJ whole genome shotgun (WGS) entry which is preliminary data.</text>
</comment>
<organism evidence="1">
    <name type="scientific">bioreactor metagenome</name>
    <dbReference type="NCBI Taxonomy" id="1076179"/>
    <lineage>
        <taxon>unclassified sequences</taxon>
        <taxon>metagenomes</taxon>
        <taxon>ecological metagenomes</taxon>
    </lineage>
</organism>
<evidence type="ECO:0000313" key="1">
    <source>
        <dbReference type="EMBL" id="MPL67097.1"/>
    </source>
</evidence>
<protein>
    <submittedName>
        <fullName evidence="1">Uncharacterized protein</fullName>
    </submittedName>
</protein>
<accession>A0A644TL47</accession>
<dbReference type="AlphaFoldDB" id="A0A644TL47"/>
<dbReference type="EMBL" id="VSSQ01000035">
    <property type="protein sequence ID" value="MPL67097.1"/>
    <property type="molecule type" value="Genomic_DNA"/>
</dbReference>